<name>A0A6N8F5D9_9GAMM</name>
<protein>
    <submittedName>
        <fullName evidence="6">LysR family transcriptional regulator</fullName>
    </submittedName>
</protein>
<keyword evidence="7" id="KW-1185">Reference proteome</keyword>
<dbReference type="FunFam" id="1.10.10.10:FF:000001">
    <property type="entry name" value="LysR family transcriptional regulator"/>
    <property type="match status" value="1"/>
</dbReference>
<gene>
    <name evidence="6" type="ORF">GNP35_04860</name>
</gene>
<dbReference type="PANTHER" id="PTHR30126">
    <property type="entry name" value="HTH-TYPE TRANSCRIPTIONAL REGULATOR"/>
    <property type="match status" value="1"/>
</dbReference>
<dbReference type="InterPro" id="IPR036390">
    <property type="entry name" value="WH_DNA-bd_sf"/>
</dbReference>
<feature type="domain" description="HTH lysR-type" evidence="5">
    <location>
        <begin position="2"/>
        <end position="59"/>
    </location>
</feature>
<dbReference type="GO" id="GO:0000976">
    <property type="term" value="F:transcription cis-regulatory region binding"/>
    <property type="evidence" value="ECO:0007669"/>
    <property type="project" value="TreeGrafter"/>
</dbReference>
<comment type="similarity">
    <text evidence="1">Belongs to the LysR transcriptional regulatory family.</text>
</comment>
<dbReference type="OrthoDB" id="9786526at2"/>
<dbReference type="Proteomes" id="UP000439994">
    <property type="component" value="Unassembled WGS sequence"/>
</dbReference>
<keyword evidence="2" id="KW-0805">Transcription regulation</keyword>
<keyword evidence="4" id="KW-0804">Transcription</keyword>
<dbReference type="Gene3D" id="3.40.190.290">
    <property type="match status" value="1"/>
</dbReference>
<sequence length="294" mass="33217">MIKIDQLETFTTVFETGSINAAAQQLRKTQPAVSMTLKRLEESIGFQLFDRTNYRLKATDRGHIYYQKTKSILDQMHQLQDLSTSLTAGIEHKVSIAIEDTANIASIINKLQPVQSLFPNTELVIETESRLNSLTRLAKEEVQLAITPWIFTFASEGEFESKTVKTMSMFYCIHKDLAATLGITKESDVTEQVLMQLPQIVPTEFSVKPNHTKIMKPIGRSIVKVNNLTAMLAALNAKLGWGPITDSYWSSDMESRFFRFPIDKNSSPISNEIRIVKNRYKSLGPAAKKIWALI</sequence>
<evidence type="ECO:0000256" key="1">
    <source>
        <dbReference type="ARBA" id="ARBA00009437"/>
    </source>
</evidence>
<dbReference type="Gene3D" id="1.10.10.10">
    <property type="entry name" value="Winged helix-like DNA-binding domain superfamily/Winged helix DNA-binding domain"/>
    <property type="match status" value="1"/>
</dbReference>
<proteinExistence type="inferred from homology"/>
<dbReference type="InterPro" id="IPR036388">
    <property type="entry name" value="WH-like_DNA-bd_sf"/>
</dbReference>
<reference evidence="6 7" key="1">
    <citation type="submission" date="2019-11" db="EMBL/GenBank/DDBJ databases">
        <title>P. haliotis isolates from Z. marina roots.</title>
        <authorList>
            <person name="Cohen M."/>
            <person name="Jospin G."/>
            <person name="Eisen J.A."/>
            <person name="Coil D.A."/>
        </authorList>
    </citation>
    <scope>NUCLEOTIDE SEQUENCE [LARGE SCALE GENOMIC DNA]</scope>
    <source>
        <strain evidence="6 7">UCD-MCMsp1aY</strain>
    </source>
</reference>
<dbReference type="SUPFAM" id="SSF46785">
    <property type="entry name" value="Winged helix' DNA-binding domain"/>
    <property type="match status" value="1"/>
</dbReference>
<dbReference type="PROSITE" id="PS50931">
    <property type="entry name" value="HTH_LYSR"/>
    <property type="match status" value="1"/>
</dbReference>
<evidence type="ECO:0000256" key="3">
    <source>
        <dbReference type="ARBA" id="ARBA00023125"/>
    </source>
</evidence>
<accession>A0A6N8F5D9</accession>
<dbReference type="GO" id="GO:0003700">
    <property type="term" value="F:DNA-binding transcription factor activity"/>
    <property type="evidence" value="ECO:0007669"/>
    <property type="project" value="InterPro"/>
</dbReference>
<dbReference type="AlphaFoldDB" id="A0A6N8F5D9"/>
<evidence type="ECO:0000256" key="4">
    <source>
        <dbReference type="ARBA" id="ARBA00023163"/>
    </source>
</evidence>
<evidence type="ECO:0000313" key="7">
    <source>
        <dbReference type="Proteomes" id="UP000439994"/>
    </source>
</evidence>
<dbReference type="SUPFAM" id="SSF53850">
    <property type="entry name" value="Periplasmic binding protein-like II"/>
    <property type="match status" value="1"/>
</dbReference>
<dbReference type="RefSeq" id="WP_155695020.1">
    <property type="nucleotide sequence ID" value="NZ_WOCD01000003.1"/>
</dbReference>
<keyword evidence="3" id="KW-0238">DNA-binding</keyword>
<dbReference type="InterPro" id="IPR000847">
    <property type="entry name" value="LysR_HTH_N"/>
</dbReference>
<dbReference type="PRINTS" id="PR00039">
    <property type="entry name" value="HTHLYSR"/>
</dbReference>
<evidence type="ECO:0000256" key="2">
    <source>
        <dbReference type="ARBA" id="ARBA00023015"/>
    </source>
</evidence>
<evidence type="ECO:0000259" key="5">
    <source>
        <dbReference type="PROSITE" id="PS50931"/>
    </source>
</evidence>
<dbReference type="Pfam" id="PF00126">
    <property type="entry name" value="HTH_1"/>
    <property type="match status" value="1"/>
</dbReference>
<evidence type="ECO:0000313" key="6">
    <source>
        <dbReference type="EMBL" id="MUH71866.1"/>
    </source>
</evidence>
<dbReference type="EMBL" id="WOCD01000003">
    <property type="protein sequence ID" value="MUH71866.1"/>
    <property type="molecule type" value="Genomic_DNA"/>
</dbReference>
<dbReference type="PANTHER" id="PTHR30126:SF22">
    <property type="entry name" value="HTH-TYPE TRANSCRIPTIONAL REGULATOR YHAJ-RELATED"/>
    <property type="match status" value="1"/>
</dbReference>
<comment type="caution">
    <text evidence="6">The sequence shown here is derived from an EMBL/GenBank/DDBJ whole genome shotgun (WGS) entry which is preliminary data.</text>
</comment>
<organism evidence="6 7">
    <name type="scientific">Psychrosphaera haliotis</name>
    <dbReference type="NCBI Taxonomy" id="555083"/>
    <lineage>
        <taxon>Bacteria</taxon>
        <taxon>Pseudomonadati</taxon>
        <taxon>Pseudomonadota</taxon>
        <taxon>Gammaproteobacteria</taxon>
        <taxon>Alteromonadales</taxon>
        <taxon>Pseudoalteromonadaceae</taxon>
        <taxon>Psychrosphaera</taxon>
    </lineage>
</organism>